<organism evidence="2 3">
    <name type="scientific">Nocardiopsis kunsanensis</name>
    <dbReference type="NCBI Taxonomy" id="141693"/>
    <lineage>
        <taxon>Bacteria</taxon>
        <taxon>Bacillati</taxon>
        <taxon>Actinomycetota</taxon>
        <taxon>Actinomycetes</taxon>
        <taxon>Streptosporangiales</taxon>
        <taxon>Nocardiopsidaceae</taxon>
        <taxon>Nocardiopsis</taxon>
    </lineage>
</organism>
<gene>
    <name evidence="2" type="ORF">GCM10007147_17830</name>
</gene>
<dbReference type="SUPFAM" id="SSF54534">
    <property type="entry name" value="FKBP-like"/>
    <property type="match status" value="1"/>
</dbReference>
<dbReference type="GO" id="GO:0070063">
    <property type="term" value="F:RNA polymerase binding"/>
    <property type="evidence" value="ECO:0007669"/>
    <property type="project" value="InterPro"/>
</dbReference>
<protein>
    <submittedName>
        <fullName evidence="2">Transcription elongation factor GreA</fullName>
    </submittedName>
</protein>
<dbReference type="AlphaFoldDB" id="A0A919CGW3"/>
<keyword evidence="2" id="KW-0251">Elongation factor</keyword>
<dbReference type="Proteomes" id="UP000654947">
    <property type="component" value="Unassembled WGS sequence"/>
</dbReference>
<evidence type="ECO:0000313" key="2">
    <source>
        <dbReference type="EMBL" id="GHD22959.1"/>
    </source>
</evidence>
<dbReference type="InterPro" id="IPR036953">
    <property type="entry name" value="GreA/GreB_C_sf"/>
</dbReference>
<comment type="caution">
    <text evidence="2">The sequence shown here is derived from an EMBL/GenBank/DDBJ whole genome shotgun (WGS) entry which is preliminary data.</text>
</comment>
<keyword evidence="3" id="KW-1185">Reference proteome</keyword>
<feature type="domain" description="Transcription elongation factor GreA/GreB C-terminal" evidence="1">
    <location>
        <begin position="68"/>
        <end position="138"/>
    </location>
</feature>
<name>A0A919CGW3_9ACTN</name>
<accession>A0A919CGW3</accession>
<keyword evidence="2" id="KW-0648">Protein biosynthesis</keyword>
<proteinExistence type="predicted"/>
<dbReference type="GO" id="GO:0003746">
    <property type="term" value="F:translation elongation factor activity"/>
    <property type="evidence" value="ECO:0007669"/>
    <property type="project" value="UniProtKB-KW"/>
</dbReference>
<reference evidence="2 3" key="1">
    <citation type="journal article" date="2014" name="Int. J. Syst. Evol. Microbiol.">
        <title>Complete genome sequence of Corynebacterium casei LMG S-19264T (=DSM 44701T), isolated from a smear-ripened cheese.</title>
        <authorList>
            <consortium name="US DOE Joint Genome Institute (JGI-PGF)"/>
            <person name="Walter F."/>
            <person name="Albersmeier A."/>
            <person name="Kalinowski J."/>
            <person name="Ruckert C."/>
        </authorList>
    </citation>
    <scope>NUCLEOTIDE SEQUENCE [LARGE SCALE GENOMIC DNA]</scope>
    <source>
        <strain evidence="2 3">KCTC 19473</strain>
    </source>
</reference>
<dbReference type="GO" id="GO:0032784">
    <property type="term" value="P:regulation of DNA-templated transcription elongation"/>
    <property type="evidence" value="ECO:0007669"/>
    <property type="project" value="InterPro"/>
</dbReference>
<sequence length="148" mass="16078">MQHTNTWLTRATHERLVRELAVLTGGPVPDEVAAEFEVPADEDRKERRIARIQELLSDAVVGETPPDDGVAEPGMVLTVRHGSEEGTETFLLGVRDGSDSEGITVYSPQSPLGRALIGARAGEERSYTTPRGQELTVTLEEAVPYEPA</sequence>
<evidence type="ECO:0000313" key="3">
    <source>
        <dbReference type="Proteomes" id="UP000654947"/>
    </source>
</evidence>
<dbReference type="GO" id="GO:0003677">
    <property type="term" value="F:DNA binding"/>
    <property type="evidence" value="ECO:0007669"/>
    <property type="project" value="InterPro"/>
</dbReference>
<dbReference type="Pfam" id="PF01272">
    <property type="entry name" value="GreA_GreB"/>
    <property type="match status" value="1"/>
</dbReference>
<dbReference type="InterPro" id="IPR001437">
    <property type="entry name" value="Tscrpt_elong_fac_GreA/B_C"/>
</dbReference>
<dbReference type="Gene3D" id="3.10.50.30">
    <property type="entry name" value="Transcription elongation factor, GreA/GreB, C-terminal domain"/>
    <property type="match status" value="1"/>
</dbReference>
<dbReference type="PROSITE" id="PS00830">
    <property type="entry name" value="GREAB_2"/>
    <property type="match status" value="1"/>
</dbReference>
<dbReference type="EMBL" id="BMXL01000006">
    <property type="protein sequence ID" value="GHD22959.1"/>
    <property type="molecule type" value="Genomic_DNA"/>
</dbReference>
<evidence type="ECO:0000259" key="1">
    <source>
        <dbReference type="Pfam" id="PF01272"/>
    </source>
</evidence>
<dbReference type="InterPro" id="IPR018151">
    <property type="entry name" value="TF_GreA/GreB_CS"/>
</dbReference>
<dbReference type="RefSeq" id="WP_017576123.1">
    <property type="nucleotide sequence ID" value="NZ_BMXL01000006.1"/>
</dbReference>